<organism evidence="1 2">
    <name type="scientific">Saccharibacillus sacchari</name>
    <dbReference type="NCBI Taxonomy" id="456493"/>
    <lineage>
        <taxon>Bacteria</taxon>
        <taxon>Bacillati</taxon>
        <taxon>Bacillota</taxon>
        <taxon>Bacilli</taxon>
        <taxon>Bacillales</taxon>
        <taxon>Paenibacillaceae</taxon>
        <taxon>Saccharibacillus</taxon>
    </lineage>
</organism>
<evidence type="ECO:0000313" key="2">
    <source>
        <dbReference type="Proteomes" id="UP001380953"/>
    </source>
</evidence>
<accession>A0ACC6PIB9</accession>
<keyword evidence="2" id="KW-1185">Reference proteome</keyword>
<sequence length="101" mass="11888">MTKRTRVPQELKDLARKHGIAPNQLYNRLRARWKPELAATTPIGEQPKDRFLDKPVRPASVFPVTTYHWTDQQINDRLAVIGEDIERHRGPRPKSIKRRTR</sequence>
<evidence type="ECO:0000313" key="1">
    <source>
        <dbReference type="EMBL" id="MEJ8306644.1"/>
    </source>
</evidence>
<reference evidence="1" key="1">
    <citation type="submission" date="2024-03" db="EMBL/GenBank/DDBJ databases">
        <title>Whole genome sequecning of epiphytes from Marcgravia umbellata leaves.</title>
        <authorList>
            <person name="Kumar G."/>
            <person name="Savka M.A."/>
        </authorList>
    </citation>
    <scope>NUCLEOTIDE SEQUENCE</scope>
    <source>
        <strain evidence="1">RIT_BL5</strain>
    </source>
</reference>
<protein>
    <submittedName>
        <fullName evidence="1">Uncharacterized protein</fullName>
    </submittedName>
</protein>
<proteinExistence type="predicted"/>
<dbReference type="Proteomes" id="UP001380953">
    <property type="component" value="Unassembled WGS sequence"/>
</dbReference>
<dbReference type="EMBL" id="JBBKAR010000056">
    <property type="protein sequence ID" value="MEJ8306644.1"/>
    <property type="molecule type" value="Genomic_DNA"/>
</dbReference>
<gene>
    <name evidence="1" type="ORF">WKI47_22265</name>
</gene>
<comment type="caution">
    <text evidence="1">The sequence shown here is derived from an EMBL/GenBank/DDBJ whole genome shotgun (WGS) entry which is preliminary data.</text>
</comment>
<name>A0ACC6PIB9_9BACL</name>